<dbReference type="KEGG" id="agn:AFK25_07200"/>
<feature type="binding site" evidence="7">
    <location>
        <position position="180"/>
    </location>
    <ligand>
        <name>S-adenosyl-L-methionine</name>
        <dbReference type="ChEBI" id="CHEBI:59789"/>
    </ligand>
</feature>
<dbReference type="InterPro" id="IPR049560">
    <property type="entry name" value="MeTrfase_RsmB-F_NOP2_cat"/>
</dbReference>
<dbReference type="PROSITE" id="PS01153">
    <property type="entry name" value="NOL1_NOP2_SUN"/>
    <property type="match status" value="1"/>
</dbReference>
<keyword evidence="5 7" id="KW-0949">S-adenosyl-L-methionine</keyword>
<dbReference type="PROSITE" id="PS51686">
    <property type="entry name" value="SAM_MT_RSMB_NOP"/>
    <property type="match status" value="1"/>
</dbReference>
<dbReference type="Gene3D" id="3.30.70.1170">
    <property type="entry name" value="Sun protein, domain 3"/>
    <property type="match status" value="1"/>
</dbReference>
<keyword evidence="10" id="KW-1185">Reference proteome</keyword>
<name>A0AAW7TJU9_9BACL</name>
<dbReference type="InterPro" id="IPR001678">
    <property type="entry name" value="MeTrfase_RsmB-F_NOP2_dom"/>
</dbReference>
<dbReference type="InterPro" id="IPR029063">
    <property type="entry name" value="SAM-dependent_MTases_sf"/>
</dbReference>
<organism evidence="9 10">
    <name type="scientific">Anoxybacillus gonensis</name>
    <dbReference type="NCBI Taxonomy" id="198467"/>
    <lineage>
        <taxon>Bacteria</taxon>
        <taxon>Bacillati</taxon>
        <taxon>Bacillota</taxon>
        <taxon>Bacilli</taxon>
        <taxon>Bacillales</taxon>
        <taxon>Anoxybacillaceae</taxon>
        <taxon>Anoxybacillus</taxon>
    </lineage>
</organism>
<feature type="binding site" evidence="7">
    <location>
        <position position="135"/>
    </location>
    <ligand>
        <name>S-adenosyl-L-methionine</name>
        <dbReference type="ChEBI" id="CHEBI:59789"/>
    </ligand>
</feature>
<comment type="similarity">
    <text evidence="1 7">Belongs to the class I-like SAM-binding methyltransferase superfamily. RsmB/NOP family.</text>
</comment>
<dbReference type="InterPro" id="IPR031341">
    <property type="entry name" value="Methyltr_RsmF_N"/>
</dbReference>
<keyword evidence="3 7" id="KW-0489">Methyltransferase</keyword>
<dbReference type="NCBIfam" id="TIGR00446">
    <property type="entry name" value="nop2p"/>
    <property type="match status" value="1"/>
</dbReference>
<dbReference type="AlphaFoldDB" id="A0AAW7TJU9"/>
<dbReference type="InterPro" id="IPR023267">
    <property type="entry name" value="RCMT"/>
</dbReference>
<dbReference type="GO" id="GO:0003723">
    <property type="term" value="F:RNA binding"/>
    <property type="evidence" value="ECO:0007669"/>
    <property type="project" value="UniProtKB-UniRule"/>
</dbReference>
<dbReference type="GO" id="GO:0006396">
    <property type="term" value="P:RNA processing"/>
    <property type="evidence" value="ECO:0007669"/>
    <property type="project" value="InterPro"/>
</dbReference>
<keyword evidence="4 7" id="KW-0808">Transferase</keyword>
<reference evidence="9" key="1">
    <citation type="submission" date="2022-05" db="EMBL/GenBank/DDBJ databases">
        <title>Genome-based reclassification of Anoxybacillus salavatliensis Cihan et al. as a later heterotypic synonym of Anoxybacillus gonensis Belduz et al. 2003.</title>
        <authorList>
            <person name="Inan Bektas K."/>
            <person name="Guler H.I."/>
            <person name="Belduz A.O."/>
            <person name="Canakci S."/>
        </authorList>
    </citation>
    <scope>NUCLEOTIDE SEQUENCE</scope>
    <source>
        <strain evidence="9">NCIMB 13933</strain>
    </source>
</reference>
<dbReference type="Pfam" id="PF13636">
    <property type="entry name" value="Methyltranf_PUA"/>
    <property type="match status" value="1"/>
</dbReference>
<evidence type="ECO:0000256" key="2">
    <source>
        <dbReference type="ARBA" id="ARBA00022490"/>
    </source>
</evidence>
<proteinExistence type="inferred from homology"/>
<dbReference type="GO" id="GO:0008173">
    <property type="term" value="F:RNA methyltransferase activity"/>
    <property type="evidence" value="ECO:0007669"/>
    <property type="project" value="InterPro"/>
</dbReference>
<feature type="active site" description="Nucleophile" evidence="7">
    <location>
        <position position="233"/>
    </location>
</feature>
<dbReference type="PRINTS" id="PR02008">
    <property type="entry name" value="RCMTFAMILY"/>
</dbReference>
<evidence type="ECO:0000313" key="10">
    <source>
        <dbReference type="Proteomes" id="UP001176117"/>
    </source>
</evidence>
<comment type="caution">
    <text evidence="7">Lacks conserved residue(s) required for the propagation of feature annotation.</text>
</comment>
<evidence type="ECO:0000256" key="5">
    <source>
        <dbReference type="ARBA" id="ARBA00022691"/>
    </source>
</evidence>
<keyword evidence="2" id="KW-0963">Cytoplasm</keyword>
<dbReference type="Gene3D" id="3.40.50.150">
    <property type="entry name" value="Vaccinia Virus protein VP39"/>
    <property type="match status" value="1"/>
</dbReference>
<dbReference type="InterPro" id="IPR027391">
    <property type="entry name" value="Nol1_Nop2_Fmu_2"/>
</dbReference>
<evidence type="ECO:0000256" key="7">
    <source>
        <dbReference type="PROSITE-ProRule" id="PRU01023"/>
    </source>
</evidence>
<dbReference type="InterPro" id="IPR031340">
    <property type="entry name" value="RsmF_methylt_CI"/>
</dbReference>
<evidence type="ECO:0000259" key="8">
    <source>
        <dbReference type="PROSITE" id="PS51686"/>
    </source>
</evidence>
<dbReference type="Pfam" id="PF01189">
    <property type="entry name" value="Methyltr_RsmB-F"/>
    <property type="match status" value="1"/>
</dbReference>
<dbReference type="Pfam" id="PF17126">
    <property type="entry name" value="RsmF_methylt_CI"/>
    <property type="match status" value="1"/>
</dbReference>
<dbReference type="GO" id="GO:0001510">
    <property type="term" value="P:RNA methylation"/>
    <property type="evidence" value="ECO:0007669"/>
    <property type="project" value="InterPro"/>
</dbReference>
<dbReference type="Gene3D" id="2.30.130.60">
    <property type="match status" value="1"/>
</dbReference>
<accession>A0AAW7TJU9</accession>
<dbReference type="InterPro" id="IPR011023">
    <property type="entry name" value="Nop2p"/>
</dbReference>
<evidence type="ECO:0000313" key="9">
    <source>
        <dbReference type="EMBL" id="MDO0877712.1"/>
    </source>
</evidence>
<evidence type="ECO:0000256" key="3">
    <source>
        <dbReference type="ARBA" id="ARBA00022603"/>
    </source>
</evidence>
<dbReference type="InterPro" id="IPR018314">
    <property type="entry name" value="RsmB/NOL1/NOP2-like_CS"/>
</dbReference>
<sequence length="454" mass="51463">MTMCHLPEQFITKMNALLQDEAERFFATYNEEKVHGLRVNTLKVSPSTFLNISPWELEPIPFCSTGFYYRDAQPGKHPYHAAGLYYIQEPSAMFVAEVLAPSSGERVLDLCAAPGGKTTQLAAMMNNEGFLLANEIHPKRVKALSENIERLGITNAVVTNETPEKLSETFEGFFDKILVDAPCSGEGMFRKDEEAIQFWSLDHVQKCAQTQKHILSCAYKMLNEGGTLVYSTCTFSPEENEQIIDWFLATYNDMELVPIEKEHGIQPGVVRWTNTYNEQIAHTARLWPHHLQGEGHFVAKMRKRGEAKRWNGKVATSNVSKAMQRDYETFINHIIQTTIGGTLYAFGTHIFALPYLCPRLDGLKVVRPGLHIGEWKKNRFEPNHALAMALTKQQVQAHLPLTLEESIRYIKGETLQTNGDRGWILITIDGYPLGWGKEVKGVVKNFYPKGLRIK</sequence>
<dbReference type="RefSeq" id="WP_035066465.1">
    <property type="nucleotide sequence ID" value="NZ_CP012152.1"/>
</dbReference>
<keyword evidence="6 7" id="KW-0694">RNA-binding</keyword>
<dbReference type="GO" id="GO:0008757">
    <property type="term" value="F:S-adenosylmethionine-dependent methyltransferase activity"/>
    <property type="evidence" value="ECO:0007669"/>
    <property type="project" value="InterPro"/>
</dbReference>
<dbReference type="CDD" id="cd21147">
    <property type="entry name" value="RsmF_methylt_CTD1"/>
    <property type="match status" value="1"/>
</dbReference>
<dbReference type="SUPFAM" id="SSF53335">
    <property type="entry name" value="S-adenosyl-L-methionine-dependent methyltransferases"/>
    <property type="match status" value="1"/>
</dbReference>
<dbReference type="EMBL" id="JAMOGB010000006">
    <property type="protein sequence ID" value="MDO0877712.1"/>
    <property type="molecule type" value="Genomic_DNA"/>
</dbReference>
<dbReference type="Pfam" id="PF17125">
    <property type="entry name" value="Methyltr_RsmF_N"/>
    <property type="match status" value="1"/>
</dbReference>
<feature type="binding site" evidence="7">
    <location>
        <begin position="111"/>
        <end position="117"/>
    </location>
    <ligand>
        <name>S-adenosyl-L-methionine</name>
        <dbReference type="ChEBI" id="CHEBI:59789"/>
    </ligand>
</feature>
<comment type="caution">
    <text evidence="9">The sequence shown here is derived from an EMBL/GenBank/DDBJ whole genome shotgun (WGS) entry which is preliminary data.</text>
</comment>
<evidence type="ECO:0000256" key="4">
    <source>
        <dbReference type="ARBA" id="ARBA00022679"/>
    </source>
</evidence>
<evidence type="ECO:0000256" key="6">
    <source>
        <dbReference type="ARBA" id="ARBA00022884"/>
    </source>
</evidence>
<dbReference type="Proteomes" id="UP001176117">
    <property type="component" value="Unassembled WGS sequence"/>
</dbReference>
<dbReference type="PANTHER" id="PTHR22807:SF30">
    <property type="entry name" value="28S RRNA (CYTOSINE(4447)-C(5))-METHYLTRANSFERASE-RELATED"/>
    <property type="match status" value="1"/>
</dbReference>
<protein>
    <submittedName>
        <fullName evidence="9">RsmF rRNA methyltransferase first C-terminal domain-containing protein</fullName>
    </submittedName>
</protein>
<gene>
    <name evidence="9" type="ORF">NBU54_08555</name>
</gene>
<dbReference type="CDD" id="cd02440">
    <property type="entry name" value="AdoMet_MTases"/>
    <property type="match status" value="1"/>
</dbReference>
<feature type="domain" description="SAM-dependent MTase RsmB/NOP-type" evidence="8">
    <location>
        <begin position="1"/>
        <end position="304"/>
    </location>
</feature>
<evidence type="ECO:0000256" key="1">
    <source>
        <dbReference type="ARBA" id="ARBA00007494"/>
    </source>
</evidence>
<dbReference type="PANTHER" id="PTHR22807">
    <property type="entry name" value="NOP2 YEAST -RELATED NOL1/NOP2/FMU SUN DOMAIN-CONTAINING"/>
    <property type="match status" value="1"/>
</dbReference>